<evidence type="ECO:0000313" key="1">
    <source>
        <dbReference type="EMBL" id="QUC66303.1"/>
    </source>
</evidence>
<proteinExistence type="predicted"/>
<protein>
    <submittedName>
        <fullName evidence="1">Uncharacterized protein</fullName>
    </submittedName>
</protein>
<evidence type="ECO:0000313" key="2">
    <source>
        <dbReference type="Proteomes" id="UP000682782"/>
    </source>
</evidence>
<reference evidence="1" key="1">
    <citation type="submission" date="2021-01" db="EMBL/GenBank/DDBJ databases">
        <title>Complete genome sequence of Clostridiales bacterium R-7.</title>
        <authorList>
            <person name="Mahoney-Kurpe S.C."/>
            <person name="Palevich N."/>
            <person name="Koike S."/>
            <person name="Moon C.D."/>
            <person name="Attwood G.T."/>
        </authorList>
    </citation>
    <scope>NUCLEOTIDE SEQUENCE</scope>
    <source>
        <strain evidence="1">R-7</strain>
    </source>
</reference>
<gene>
    <name evidence="1" type="ORF">JYE49_10570</name>
</gene>
<organism evidence="1 2">
    <name type="scientific">Aristaeella hokkaidonensis</name>
    <dbReference type="NCBI Taxonomy" id="3046382"/>
    <lineage>
        <taxon>Bacteria</taxon>
        <taxon>Bacillati</taxon>
        <taxon>Bacillota</taxon>
        <taxon>Clostridia</taxon>
        <taxon>Eubacteriales</taxon>
        <taxon>Aristaeellaceae</taxon>
        <taxon>Aristaeella</taxon>
    </lineage>
</organism>
<sequence length="367" mass="41235">MKKLLALLMSLMLLCGIAAANAEAELPYLETVDQDMYINQTLLTNESYPQVCISPFSAYSLFESTYDEPWYVTFPCPEGAQCNEFSVDSCSFLDVSNAYQYFYQATDSYSYETFLNKCEDESNIILDGSDKAAAYISPDRGNAYALLGLDEIKRGAKLYVSVSMDLYRKLPEDSRAQTLTDFIKAEVERIKTNMTCAVKDKFWTVDACKGVKLYSVSIPGMTLVQDLPASIDFHFDGETFTAKPFITRVDGQEFTVYASAEDRSKSVRIQAEINSYSYVFYNREASEYTMVTLDDGSEWGLYVANDKEGKPYSVYASRVLSAKDDKTLYFTYQLTVGQGGMVWADLDAFKADLSTLAQTLQFPGLPE</sequence>
<dbReference type="Proteomes" id="UP000682782">
    <property type="component" value="Chromosome"/>
</dbReference>
<accession>A0AC61N5P7</accession>
<dbReference type="EMBL" id="CP068393">
    <property type="protein sequence ID" value="QUC66303.1"/>
    <property type="molecule type" value="Genomic_DNA"/>
</dbReference>
<name>A0AC61N5P7_9FIRM</name>
<keyword evidence="2" id="KW-1185">Reference proteome</keyword>